<evidence type="ECO:0008006" key="4">
    <source>
        <dbReference type="Google" id="ProtNLM"/>
    </source>
</evidence>
<gene>
    <name evidence="2" type="ORF">FRACYDRAFT_242215</name>
</gene>
<feature type="compositionally biased region" description="Basic residues" evidence="1">
    <location>
        <begin position="131"/>
        <end position="147"/>
    </location>
</feature>
<dbReference type="EMBL" id="KV784361">
    <property type="protein sequence ID" value="OEU13863.1"/>
    <property type="molecule type" value="Genomic_DNA"/>
</dbReference>
<proteinExistence type="predicted"/>
<organism evidence="2 3">
    <name type="scientific">Fragilariopsis cylindrus CCMP1102</name>
    <dbReference type="NCBI Taxonomy" id="635003"/>
    <lineage>
        <taxon>Eukaryota</taxon>
        <taxon>Sar</taxon>
        <taxon>Stramenopiles</taxon>
        <taxon>Ochrophyta</taxon>
        <taxon>Bacillariophyta</taxon>
        <taxon>Bacillariophyceae</taxon>
        <taxon>Bacillariophycidae</taxon>
        <taxon>Bacillariales</taxon>
        <taxon>Bacillariaceae</taxon>
        <taxon>Fragilariopsis</taxon>
    </lineage>
</organism>
<dbReference type="AlphaFoldDB" id="A0A1E7F7N3"/>
<reference evidence="2 3" key="1">
    <citation type="submission" date="2016-09" db="EMBL/GenBank/DDBJ databases">
        <title>Extensive genetic diversity and differential bi-allelic expression allows diatom success in the polar Southern Ocean.</title>
        <authorList>
            <consortium name="DOE Joint Genome Institute"/>
            <person name="Mock T."/>
            <person name="Otillar R.P."/>
            <person name="Strauss J."/>
            <person name="Dupont C."/>
            <person name="Frickenhaus S."/>
            <person name="Maumus F."/>
            <person name="Mcmullan M."/>
            <person name="Sanges R."/>
            <person name="Schmutz J."/>
            <person name="Toseland A."/>
            <person name="Valas R."/>
            <person name="Veluchamy A."/>
            <person name="Ward B.J."/>
            <person name="Allen A."/>
            <person name="Barry K."/>
            <person name="Falciatore A."/>
            <person name="Ferrante M."/>
            <person name="Fortunato A.E."/>
            <person name="Gloeckner G."/>
            <person name="Gruber A."/>
            <person name="Hipkin R."/>
            <person name="Janech M."/>
            <person name="Kroth P."/>
            <person name="Leese F."/>
            <person name="Lindquist E."/>
            <person name="Lyon B.R."/>
            <person name="Martin J."/>
            <person name="Mayer C."/>
            <person name="Parker M."/>
            <person name="Quesneville H."/>
            <person name="Raymond J."/>
            <person name="Uhlig C."/>
            <person name="Valentin K.U."/>
            <person name="Worden A.Z."/>
            <person name="Armbrust E.V."/>
            <person name="Bowler C."/>
            <person name="Green B."/>
            <person name="Moulton V."/>
            <person name="Van Oosterhout C."/>
            <person name="Grigoriev I."/>
        </authorList>
    </citation>
    <scope>NUCLEOTIDE SEQUENCE [LARGE SCALE GENOMIC DNA]</scope>
    <source>
        <strain evidence="2 3">CCMP1102</strain>
    </source>
</reference>
<dbReference type="OrthoDB" id="40253at2759"/>
<name>A0A1E7F7N3_9STRA</name>
<dbReference type="InParanoid" id="A0A1E7F7N3"/>
<feature type="compositionally biased region" description="Low complexity" evidence="1">
    <location>
        <begin position="169"/>
        <end position="186"/>
    </location>
</feature>
<evidence type="ECO:0000313" key="3">
    <source>
        <dbReference type="Proteomes" id="UP000095751"/>
    </source>
</evidence>
<dbReference type="KEGG" id="fcy:FRACYDRAFT_242215"/>
<evidence type="ECO:0000313" key="2">
    <source>
        <dbReference type="EMBL" id="OEU13863.1"/>
    </source>
</evidence>
<sequence length="645" mass="73858">MTTVLSKRRIQYYNRDDPAIATAAATEDIISLADSPTSSSSSVVHDTSTNIDVDLMNGNNNLNNSAVALPGGATRNNTNGRKNDWKDGQQQQRRRYNTCTSTIFYCSTRIISNNNKHDHFDLPIDNISTNHHNHSHHSHHSHNHHKVIPTSTSTSTPKTILNEKGGRVKSLTTKKTTTKTTLSSEKSSTTDSFSACILWMDDNHRLIEWIAYHYYTLKLRYIVIAVDSNSKTTPDEILQRWNGTTHRHNTNNTDIPQRMMILKWTDKDYMPDSVRSDHQRTNNSSSSSLSHSQIQVLGSRKTEQYKERQRWFYKKCTRHLQRRNRTWTAFVDVDEYITFRSSLFARKRLSPSRELRNDVYQNEARKKMERPGIIFETLQEMGKNRNKNRNNATSSISVGLPPSTGVAANTDTDTDIDAVDENVLSCIIVNRRQVVAKEDKEEEVQQQNEDSNKTNNFTISLSLPSYIINNTGNNDNIQLDTFRYNYLSPGGNGQPKSIINVGLKGPRNFNGAWQPHFLMSELCRKEEKTRSRRAKHAVTDANLEILHYLGSWQSYSYRDNDARKGSHIKNRQVWIETSDKTNGEKSSVIHPWLHGFTKLVGGEENAKYLLKDAGYIPSDHTNVAHNEEDHLQEWAPQYYADPMLA</sequence>
<evidence type="ECO:0000256" key="1">
    <source>
        <dbReference type="SAM" id="MobiDB-lite"/>
    </source>
</evidence>
<feature type="region of interest" description="Disordered" evidence="1">
    <location>
        <begin position="130"/>
        <end position="186"/>
    </location>
</feature>
<dbReference type="Proteomes" id="UP000095751">
    <property type="component" value="Unassembled WGS sequence"/>
</dbReference>
<accession>A0A1E7F7N3</accession>
<keyword evidence="3" id="KW-1185">Reference proteome</keyword>
<feature type="region of interest" description="Disordered" evidence="1">
    <location>
        <begin position="272"/>
        <end position="301"/>
    </location>
</feature>
<protein>
    <recommendedName>
        <fullName evidence="4">Glycosyltransferase family 92 protein</fullName>
    </recommendedName>
</protein>
<feature type="region of interest" description="Disordered" evidence="1">
    <location>
        <begin position="385"/>
        <end position="405"/>
    </location>
</feature>
<feature type="region of interest" description="Disordered" evidence="1">
    <location>
        <begin position="70"/>
        <end position="93"/>
    </location>
</feature>